<name>A0ABM8YZL4_9PROT</name>
<gene>
    <name evidence="3 5" type="primary">glk</name>
    <name evidence="5" type="ORF">NTG6680_1703</name>
</gene>
<keyword evidence="2 3" id="KW-0418">Kinase</keyword>
<comment type="catalytic activity">
    <reaction evidence="3">
        <text>D-glucose + ATP = D-glucose 6-phosphate + ADP + H(+)</text>
        <dbReference type="Rhea" id="RHEA:17825"/>
        <dbReference type="ChEBI" id="CHEBI:4167"/>
        <dbReference type="ChEBI" id="CHEBI:15378"/>
        <dbReference type="ChEBI" id="CHEBI:30616"/>
        <dbReference type="ChEBI" id="CHEBI:61548"/>
        <dbReference type="ChEBI" id="CHEBI:456216"/>
        <dbReference type="EC" id="2.7.1.2"/>
    </reaction>
</comment>
<dbReference type="EC" id="2.7.1.2" evidence="3"/>
<keyword evidence="1 3" id="KW-0808">Transferase</keyword>
<keyword evidence="3" id="KW-0067">ATP-binding</keyword>
<reference evidence="5 6" key="1">
    <citation type="submission" date="2021-10" db="EMBL/GenBank/DDBJ databases">
        <authorList>
            <person name="Koch H."/>
        </authorList>
    </citation>
    <scope>NUCLEOTIDE SEQUENCE [LARGE SCALE GENOMIC DNA]</scope>
    <source>
        <strain evidence="5">6680</strain>
    </source>
</reference>
<dbReference type="Proteomes" id="UP000839052">
    <property type="component" value="Chromosome"/>
</dbReference>
<dbReference type="Pfam" id="PF02685">
    <property type="entry name" value="Glucokinase"/>
    <property type="match status" value="1"/>
</dbReference>
<evidence type="ECO:0000256" key="2">
    <source>
        <dbReference type="ARBA" id="ARBA00022777"/>
    </source>
</evidence>
<dbReference type="GO" id="GO:0004340">
    <property type="term" value="F:glucokinase activity"/>
    <property type="evidence" value="ECO:0007669"/>
    <property type="project" value="UniProtKB-EC"/>
</dbReference>
<keyword evidence="3" id="KW-0547">Nucleotide-binding</keyword>
<dbReference type="SUPFAM" id="SSF53067">
    <property type="entry name" value="Actin-like ATPase domain"/>
    <property type="match status" value="1"/>
</dbReference>
<dbReference type="EMBL" id="OU912926">
    <property type="protein sequence ID" value="CAG9932956.1"/>
    <property type="molecule type" value="Genomic_DNA"/>
</dbReference>
<protein>
    <recommendedName>
        <fullName evidence="3">Glucokinase</fullName>
        <ecNumber evidence="3">2.7.1.2</ecNumber>
    </recommendedName>
    <alternativeName>
        <fullName evidence="3">Glucose kinase</fullName>
    </alternativeName>
</protein>
<evidence type="ECO:0000256" key="4">
    <source>
        <dbReference type="RuleBase" id="RU004046"/>
    </source>
</evidence>
<accession>A0ABM8YZL4</accession>
<keyword evidence="6" id="KW-1185">Reference proteome</keyword>
<dbReference type="InterPro" id="IPR003836">
    <property type="entry name" value="Glucokinase"/>
</dbReference>
<dbReference type="CDD" id="cd24008">
    <property type="entry name" value="ASKHA_NBD_GLK"/>
    <property type="match status" value="1"/>
</dbReference>
<keyword evidence="3" id="KW-0324">Glycolysis</keyword>
<dbReference type="Gene3D" id="3.40.367.20">
    <property type="match status" value="1"/>
</dbReference>
<evidence type="ECO:0000256" key="1">
    <source>
        <dbReference type="ARBA" id="ARBA00022679"/>
    </source>
</evidence>
<dbReference type="PANTHER" id="PTHR47363:SF1">
    <property type="entry name" value="GLUCOKINASE"/>
    <property type="match status" value="1"/>
</dbReference>
<dbReference type="PANTHER" id="PTHR47363">
    <property type="entry name" value="GLUCOKINASE"/>
    <property type="match status" value="1"/>
</dbReference>
<evidence type="ECO:0000313" key="5">
    <source>
        <dbReference type="EMBL" id="CAG9932956.1"/>
    </source>
</evidence>
<evidence type="ECO:0000256" key="3">
    <source>
        <dbReference type="HAMAP-Rule" id="MF_00524"/>
    </source>
</evidence>
<evidence type="ECO:0000313" key="6">
    <source>
        <dbReference type="Proteomes" id="UP000839052"/>
    </source>
</evidence>
<dbReference type="NCBIfam" id="TIGR00749">
    <property type="entry name" value="glk"/>
    <property type="match status" value="1"/>
</dbReference>
<dbReference type="HAMAP" id="MF_00524">
    <property type="entry name" value="Glucokinase"/>
    <property type="match status" value="1"/>
</dbReference>
<organism evidence="5 6">
    <name type="scientific">Candidatus Nitrotoga arctica</name>
    <dbReference type="NCBI Taxonomy" id="453162"/>
    <lineage>
        <taxon>Bacteria</taxon>
        <taxon>Pseudomonadati</taxon>
        <taxon>Pseudomonadota</taxon>
        <taxon>Betaproteobacteria</taxon>
        <taxon>Nitrosomonadales</taxon>
        <taxon>Gallionellaceae</taxon>
        <taxon>Candidatus Nitrotoga</taxon>
    </lineage>
</organism>
<comment type="subcellular location">
    <subcellularLocation>
        <location evidence="3">Cytoplasm</location>
    </subcellularLocation>
</comment>
<feature type="binding site" evidence="3">
    <location>
        <begin position="7"/>
        <end position="12"/>
    </location>
    <ligand>
        <name>ATP</name>
        <dbReference type="ChEBI" id="CHEBI:30616"/>
    </ligand>
</feature>
<dbReference type="RefSeq" id="WP_239796816.1">
    <property type="nucleotide sequence ID" value="NZ_OU912926.1"/>
</dbReference>
<proteinExistence type="inferred from homology"/>
<dbReference type="Gene3D" id="3.30.420.40">
    <property type="match status" value="1"/>
</dbReference>
<dbReference type="InterPro" id="IPR043129">
    <property type="entry name" value="ATPase_NBD"/>
</dbReference>
<comment type="similarity">
    <text evidence="3 4">Belongs to the bacterial glucokinase family.</text>
</comment>
<keyword evidence="3" id="KW-0963">Cytoplasm</keyword>
<sequence length="335" mass="35766">MGPILTGDIGGTKTRLALVDVNGSDVVILHELSYASQRYDTFETLLSEFLSAGNHVDDATFGIAGQVQSGVAQATNLPWRIDAAALRQRFGFLRCHLLNDLEATAYGLPALGDADLLTLQAGSPEALGNVAVIAAGTGLGEAGLYWDGQSHCPFATEGGHATFSPRNTLEFALLRHLQQRHSEHMRGHVSWERVVSGMGLLDLYAFLLDYRHVSTPAWLAEEMRNADTAAAISAAALAGSDTICLETMQLFVSLYGAEAGNLALKVMSRGGLYIGGGIAPKILPLLQTGDFLNAFLDKGRMRPLLTAMPVKVILNDRAALYGPALFAAHHAEKIV</sequence>